<feature type="domain" description="SRCR" evidence="15">
    <location>
        <begin position="264"/>
        <end position="359"/>
    </location>
</feature>
<keyword evidence="5" id="KW-1133">Transmembrane helix</keyword>
<feature type="domain" description="SRCR" evidence="15">
    <location>
        <begin position="35"/>
        <end position="151"/>
    </location>
</feature>
<comment type="subunit">
    <text evidence="11">Interacts with LGALS1 and laminin.</text>
</comment>
<evidence type="ECO:0000313" key="16">
    <source>
        <dbReference type="Ensembl" id="ENSCUSP00005019847.1"/>
    </source>
</evidence>
<dbReference type="PANTHER" id="PTHR48071:SF27">
    <property type="entry name" value="SCAVENGER RECEPTOR CYSTEINE-RICH TYPE 1 PROTEIN M130-LIKE"/>
    <property type="match status" value="1"/>
</dbReference>
<evidence type="ECO:0000256" key="1">
    <source>
        <dbReference type="ARBA" id="ARBA00004167"/>
    </source>
</evidence>
<dbReference type="Gene3D" id="3.10.250.10">
    <property type="entry name" value="SRCR-like domain"/>
    <property type="match status" value="3"/>
</dbReference>
<dbReference type="InterPro" id="IPR036772">
    <property type="entry name" value="SRCR-like_dom_sf"/>
</dbReference>
<evidence type="ECO:0000259" key="15">
    <source>
        <dbReference type="PROSITE" id="PS50287"/>
    </source>
</evidence>
<organism evidence="16 17">
    <name type="scientific">Catharus ustulatus</name>
    <name type="common">Russet-backed thrush</name>
    <name type="synonym">Hylocichla ustulatus</name>
    <dbReference type="NCBI Taxonomy" id="91951"/>
    <lineage>
        <taxon>Eukaryota</taxon>
        <taxon>Metazoa</taxon>
        <taxon>Chordata</taxon>
        <taxon>Craniata</taxon>
        <taxon>Vertebrata</taxon>
        <taxon>Euteleostomi</taxon>
        <taxon>Archelosauria</taxon>
        <taxon>Archosauria</taxon>
        <taxon>Dinosauria</taxon>
        <taxon>Saurischia</taxon>
        <taxon>Theropoda</taxon>
        <taxon>Coelurosauria</taxon>
        <taxon>Aves</taxon>
        <taxon>Neognathae</taxon>
        <taxon>Neoaves</taxon>
        <taxon>Telluraves</taxon>
        <taxon>Australaves</taxon>
        <taxon>Passeriformes</taxon>
        <taxon>Turdidae</taxon>
        <taxon>Catharus</taxon>
    </lineage>
</organism>
<evidence type="ECO:0000256" key="2">
    <source>
        <dbReference type="ARBA" id="ARBA00022692"/>
    </source>
</evidence>
<evidence type="ECO:0000256" key="8">
    <source>
        <dbReference type="ARBA" id="ARBA00023170"/>
    </source>
</evidence>
<feature type="disulfide bond" evidence="13">
    <location>
        <begin position="120"/>
        <end position="130"/>
    </location>
</feature>
<comment type="function">
    <text evidence="10">Binds to extracellular matrix proteins. Binds to pathogen-associated molecular patterns (PAMPs) present on the cell walls of Gram-positive and Gram-negative bacteria and fungi, behaving as a pattern recognition receptor (PRR). Induces bacterial and fungal aggregation and subsequent inhibition of PAMP-induced cytokine release. Does not possess intrinsic bactericidal activity. May play a role in the innate defense and homeostasis of certain epithelial surfaces.</text>
</comment>
<evidence type="ECO:0000256" key="5">
    <source>
        <dbReference type="ARBA" id="ARBA00022989"/>
    </source>
</evidence>
<name>A0A8C3V1H3_CATUS</name>
<keyword evidence="8" id="KW-0675">Receptor</keyword>
<feature type="region of interest" description="Disordered" evidence="14">
    <location>
        <begin position="437"/>
        <end position="483"/>
    </location>
</feature>
<evidence type="ECO:0000256" key="13">
    <source>
        <dbReference type="PROSITE-ProRule" id="PRU00196"/>
    </source>
</evidence>
<evidence type="ECO:0000256" key="9">
    <source>
        <dbReference type="ARBA" id="ARBA00023180"/>
    </source>
</evidence>
<keyword evidence="2" id="KW-0812">Transmembrane</keyword>
<evidence type="ECO:0000256" key="6">
    <source>
        <dbReference type="ARBA" id="ARBA00023136"/>
    </source>
</evidence>
<dbReference type="Ensembl" id="ENSCUST00005020593.1">
    <property type="protein sequence ID" value="ENSCUSP00005019847.1"/>
    <property type="gene ID" value="ENSCUSG00005012648.1"/>
</dbReference>
<feature type="disulfide bond" evidence="13">
    <location>
        <begin position="181"/>
        <end position="245"/>
    </location>
</feature>
<dbReference type="Proteomes" id="UP000694563">
    <property type="component" value="Chromosome 35"/>
</dbReference>
<dbReference type="FunFam" id="3.10.250.10:FF:000016">
    <property type="entry name" value="Scavenger receptor cysteine-rich protein type 12"/>
    <property type="match status" value="1"/>
</dbReference>
<feature type="disulfide bond" evidence="13">
    <location>
        <begin position="194"/>
        <end position="255"/>
    </location>
</feature>
<sequence>TWGYLGITCGVLGVICGYLGVTCVPDSLEPEPPHLRLAGGGHRCQGRVELLHLGRWAGVCGHTWGQPEAQVVCRYLGCGSPVRDTPWGTPEDAPGDTPGDTPGHTPGDTPGQVWLEQVSCKGTESDLKQCRAGPWREHTCAEGGVANVTCSGGCDVRLADGPHRCAGRVEVSHLGRWGTVCDDSWGFAAAAVVCRYLGCGQVIAAPPRARFGPGAGPVWLDGLTCTGEEGAPSECRHKGWGVHGCEHSEDAGVVCSGLADLTHLRLTEGPHRCAGRVQVLHEGRWGGVCALTWATPAADVTCRSLGCGPALRAGQVSVGREELTWVESLRCNGSEGNLLECQVRLWGAPYCPHATVTCGRPGGHTWGTPGTHLETPGNHLGIPGITWGHLGNTWGHLGLPGDTAGDIHRHTWDMWGSPGEHLGRWGHLGDTWPHLGTPGHTSGTIQVSTPAQPPPCVPGEAPGVTLAPSGESQVCPGESEVPR</sequence>
<evidence type="ECO:0000256" key="14">
    <source>
        <dbReference type="SAM" id="MobiDB-lite"/>
    </source>
</evidence>
<evidence type="ECO:0000256" key="10">
    <source>
        <dbReference type="ARBA" id="ARBA00058074"/>
    </source>
</evidence>
<keyword evidence="3" id="KW-0732">Signal</keyword>
<dbReference type="SUPFAM" id="SSF56487">
    <property type="entry name" value="SRCR-like"/>
    <property type="match status" value="3"/>
</dbReference>
<dbReference type="GO" id="GO:0016020">
    <property type="term" value="C:membrane"/>
    <property type="evidence" value="ECO:0007669"/>
    <property type="project" value="UniProtKB-SubCell"/>
</dbReference>
<dbReference type="SMART" id="SM00202">
    <property type="entry name" value="SR"/>
    <property type="match status" value="3"/>
</dbReference>
<evidence type="ECO:0000256" key="7">
    <source>
        <dbReference type="ARBA" id="ARBA00023157"/>
    </source>
</evidence>
<protein>
    <recommendedName>
        <fullName evidence="12">Soluble scavenger receptor cysteine-rich domain-containing protein SSC5D</fullName>
    </recommendedName>
</protein>
<evidence type="ECO:0000256" key="3">
    <source>
        <dbReference type="ARBA" id="ARBA00022729"/>
    </source>
</evidence>
<feature type="domain" description="SRCR" evidence="15">
    <location>
        <begin position="156"/>
        <end position="256"/>
    </location>
</feature>
<dbReference type="Pfam" id="PF00530">
    <property type="entry name" value="SRCR"/>
    <property type="match status" value="3"/>
</dbReference>
<dbReference type="PANTHER" id="PTHR48071">
    <property type="entry name" value="SRCR DOMAIN-CONTAINING PROTEIN"/>
    <property type="match status" value="1"/>
</dbReference>
<comment type="caution">
    <text evidence="13">Lacks conserved residue(s) required for the propagation of feature annotation.</text>
</comment>
<evidence type="ECO:0000256" key="11">
    <source>
        <dbReference type="ARBA" id="ARBA00064153"/>
    </source>
</evidence>
<keyword evidence="4" id="KW-0677">Repeat</keyword>
<comment type="subcellular location">
    <subcellularLocation>
        <location evidence="1">Membrane</location>
        <topology evidence="1">Single-pass membrane protein</topology>
    </subcellularLocation>
</comment>
<feature type="disulfide bond" evidence="13">
    <location>
        <begin position="331"/>
        <end position="341"/>
    </location>
</feature>
<reference evidence="16" key="3">
    <citation type="submission" date="2025-09" db="UniProtKB">
        <authorList>
            <consortium name="Ensembl"/>
        </authorList>
    </citation>
    <scope>IDENTIFICATION</scope>
</reference>
<feature type="compositionally biased region" description="Polar residues" evidence="14">
    <location>
        <begin position="439"/>
        <end position="450"/>
    </location>
</feature>
<evidence type="ECO:0000313" key="17">
    <source>
        <dbReference type="Proteomes" id="UP000694563"/>
    </source>
</evidence>
<dbReference type="PROSITE" id="PS00420">
    <property type="entry name" value="SRCR_1"/>
    <property type="match status" value="2"/>
</dbReference>
<dbReference type="PROSITE" id="PS50287">
    <property type="entry name" value="SRCR_2"/>
    <property type="match status" value="3"/>
</dbReference>
<accession>A0A8C3V1H3</accession>
<dbReference type="FunFam" id="3.10.250.10:FF:000007">
    <property type="entry name" value="Soluble scavenger receptor cysteine-rich domain-containing protein SSC5D"/>
    <property type="match status" value="1"/>
</dbReference>
<dbReference type="AlphaFoldDB" id="A0A8C3V1H3"/>
<feature type="disulfide bond" evidence="13">
    <location>
        <begin position="225"/>
        <end position="235"/>
    </location>
</feature>
<proteinExistence type="predicted"/>
<keyword evidence="6" id="KW-0472">Membrane</keyword>
<dbReference type="FunFam" id="3.10.250.10:FF:000004">
    <property type="entry name" value="Scavenger receptor cysteine-rich type 1 protein M130"/>
    <property type="match status" value="1"/>
</dbReference>
<evidence type="ECO:0000256" key="4">
    <source>
        <dbReference type="ARBA" id="ARBA00022737"/>
    </source>
</evidence>
<dbReference type="PRINTS" id="PR00258">
    <property type="entry name" value="SPERACTRCPTR"/>
</dbReference>
<reference evidence="16" key="2">
    <citation type="submission" date="2025-08" db="UniProtKB">
        <authorList>
            <consortium name="Ensembl"/>
        </authorList>
    </citation>
    <scope>IDENTIFICATION</scope>
</reference>
<evidence type="ECO:0000256" key="12">
    <source>
        <dbReference type="ARBA" id="ARBA00069168"/>
    </source>
</evidence>
<feature type="region of interest" description="Disordered" evidence="14">
    <location>
        <begin position="85"/>
        <end position="110"/>
    </location>
</feature>
<keyword evidence="9" id="KW-0325">Glycoprotein</keyword>
<reference evidence="16" key="1">
    <citation type="submission" date="2020-10" db="EMBL/GenBank/DDBJ databases">
        <title>Catharus ustulatus (Swainson's thrush) genome, bCatUst1, primary haplotype v2.</title>
        <authorList>
            <person name="Delmore K."/>
            <person name="Vafadar M."/>
            <person name="Formenti G."/>
            <person name="Chow W."/>
            <person name="Pelan S."/>
            <person name="Howe K."/>
            <person name="Rhie A."/>
            <person name="Mountcastle J."/>
            <person name="Haase B."/>
            <person name="Fedrigo O."/>
            <person name="Jarvis E.D."/>
        </authorList>
    </citation>
    <scope>NUCLEOTIDE SEQUENCE [LARGE SCALE GENOMIC DNA]</scope>
</reference>
<keyword evidence="7 13" id="KW-1015">Disulfide bond</keyword>
<dbReference type="InterPro" id="IPR001190">
    <property type="entry name" value="SRCR"/>
</dbReference>
<keyword evidence="17" id="KW-1185">Reference proteome</keyword>